<feature type="domain" description="Nucleolar protein 10-like N-terminal" evidence="10">
    <location>
        <begin position="64"/>
        <end position="442"/>
    </location>
</feature>
<evidence type="ECO:0000256" key="6">
    <source>
        <dbReference type="SAM" id="Coils"/>
    </source>
</evidence>
<accession>A0AAJ6VR40</accession>
<dbReference type="KEGG" id="ang:An11g04470"/>
<name>A0AAJ6VR40_ASPNG</name>
<dbReference type="InterPro" id="IPR040382">
    <property type="entry name" value="NOL10/Enp2"/>
</dbReference>
<dbReference type="InterPro" id="IPR036322">
    <property type="entry name" value="WD40_repeat_dom_sf"/>
</dbReference>
<dbReference type="SUPFAM" id="SSF50978">
    <property type="entry name" value="WD40 repeat-like"/>
    <property type="match status" value="1"/>
</dbReference>
<dbReference type="GO" id="GO:0005730">
    <property type="term" value="C:nucleolus"/>
    <property type="evidence" value="ECO:0007669"/>
    <property type="project" value="UniProtKB-SubCell"/>
</dbReference>
<protein>
    <recommendedName>
        <fullName evidence="12">WD repeat protein</fullName>
    </recommendedName>
</protein>
<dbReference type="PANTHER" id="PTHR14927">
    <property type="entry name" value="NUCLEOLAR PROTEIN 10"/>
    <property type="match status" value="1"/>
</dbReference>
<dbReference type="InterPro" id="IPR056550">
    <property type="entry name" value="NOL10_2nd"/>
</dbReference>
<dbReference type="Pfam" id="PF23097">
    <property type="entry name" value="NOL10_2nd"/>
    <property type="match status" value="1"/>
</dbReference>
<keyword evidence="5" id="KW-0539">Nucleus</keyword>
<evidence type="ECO:0000256" key="7">
    <source>
        <dbReference type="SAM" id="MobiDB-lite"/>
    </source>
</evidence>
<evidence type="ECO:0000256" key="2">
    <source>
        <dbReference type="ARBA" id="ARBA00005264"/>
    </source>
</evidence>
<evidence type="ECO:0000259" key="10">
    <source>
        <dbReference type="Pfam" id="PF23098"/>
    </source>
</evidence>
<keyword evidence="6" id="KW-0175">Coiled coil</keyword>
<dbReference type="PANTHER" id="PTHR14927:SF0">
    <property type="entry name" value="NUCLEOLAR PROTEIN 10"/>
    <property type="match status" value="1"/>
</dbReference>
<evidence type="ECO:0000259" key="8">
    <source>
        <dbReference type="Pfam" id="PF08159"/>
    </source>
</evidence>
<evidence type="ECO:0000259" key="9">
    <source>
        <dbReference type="Pfam" id="PF23097"/>
    </source>
</evidence>
<dbReference type="GeneID" id="4984678"/>
<comment type="similarity">
    <text evidence="2">Belongs to the WD repeat NOL10/ENP2 family.</text>
</comment>
<dbReference type="AlphaFoldDB" id="A0AAJ6VR40"/>
<evidence type="ECO:0000256" key="4">
    <source>
        <dbReference type="ARBA" id="ARBA00022737"/>
    </source>
</evidence>
<feature type="compositionally biased region" description="Polar residues" evidence="7">
    <location>
        <begin position="668"/>
        <end position="697"/>
    </location>
</feature>
<proteinExistence type="inferred from homology"/>
<feature type="compositionally biased region" description="Low complexity" evidence="7">
    <location>
        <begin position="576"/>
        <end position="588"/>
    </location>
</feature>
<dbReference type="VEuPathDB" id="FungiDB:An11g04470"/>
<sequence>MHDRHPQRHVDPAIAIGELFFVSPFCSLWFCFCASSWSFPPQPIAMKLSNQSDVPVYTISGSNTARPLPEWLARRRKRSLKNDPEYANRIELLQDFEFEEASQCVRVSEDGEWVMSTGTYKPQIHTHYLPQLSLSWARHTVALNTTFLLLSSDYSKSLHLQSDRSLEFHTPQGCHYTTRLPRYGRDLVYDRQSTEALVPSVGVNSDGMGEVFRLNLELGRYMRSFEVDVGGDDFTSSGGGSLQGGINTGAVNTGAIAEESHNLLAFGTTLGTVELWDPRAKGRAGILLPPTQSGPDEPRHEITALEFHRSGLTLGTGSSNGLIHLYDLRSPVPLLKKDQGYGFPIHTLKFLQPSTHTREQTLDPKIMSADKKIIKIWDPRDGKPWTSVEPAVDINSVAWCKDSGMLLTANEGRQQHSFFIPQLGPAPRWCSFLDNLVEEMAEDPNDPNAFSSGQTGAVYDNFKFLTVPQLKTLNLDHLIGRTSLLRPYMHGYFVAQQLYEEARLITNPYIWEEERAKRVKEKIDKERESRIRGKKKAAVKVNKKLAEKLLTLEEKNERRRAQRVLQKGGDDDMVDAPAPAAAEAAPTEEPGKNLLGDSRFAKLFEDEDFAIDENSHEFRLLNPSTSVDQPSRKERGLTAAEQEAIDEVPGSSSDDSESESEPERFTKPASSGKISTASYKRTNGRQPRMEVTSSSGVGATRDRSFASRAQNMQSRQKPTRRRGVVGEREVTFQPAGKSRQQQNRPPAPTAPTNNTSFKAKERRSASELSYSRQKTDTSFKRSCLVPHIHHLLITYLHGRFPEHARPPPTTLLSSWAILDSFRVYLIYTQRYDMTCRDGVTGHVDPAILIICMSMPASY</sequence>
<reference evidence="11" key="2">
    <citation type="submission" date="2025-08" db="UniProtKB">
        <authorList>
            <consortium name="RefSeq"/>
        </authorList>
    </citation>
    <scope>IDENTIFICATION</scope>
</reference>
<dbReference type="Gene3D" id="2.130.10.10">
    <property type="entry name" value="YVTN repeat-like/Quinoprotein amine dehydrogenase"/>
    <property type="match status" value="1"/>
</dbReference>
<evidence type="ECO:0008006" key="12">
    <source>
        <dbReference type="Google" id="ProtNLM"/>
    </source>
</evidence>
<dbReference type="InterPro" id="IPR056551">
    <property type="entry name" value="Beta-prop_NOL10_N"/>
</dbReference>
<feature type="region of interest" description="Disordered" evidence="7">
    <location>
        <begin position="563"/>
        <end position="594"/>
    </location>
</feature>
<dbReference type="InterPro" id="IPR015943">
    <property type="entry name" value="WD40/YVTN_repeat-like_dom_sf"/>
</dbReference>
<gene>
    <name evidence="11" type="ORF">An11g04470</name>
</gene>
<dbReference type="Pfam" id="PF23098">
    <property type="entry name" value="Beta-prop_NOL10_N"/>
    <property type="match status" value="1"/>
</dbReference>
<comment type="subcellular location">
    <subcellularLocation>
        <location evidence="1">Nucleus</location>
        <location evidence="1">Nucleolus</location>
    </subcellularLocation>
</comment>
<evidence type="ECO:0000256" key="1">
    <source>
        <dbReference type="ARBA" id="ARBA00004604"/>
    </source>
</evidence>
<feature type="coiled-coil region" evidence="6">
    <location>
        <begin position="535"/>
        <end position="562"/>
    </location>
</feature>
<feature type="compositionally biased region" description="Low complexity" evidence="7">
    <location>
        <begin position="739"/>
        <end position="755"/>
    </location>
</feature>
<dbReference type="Pfam" id="PF08159">
    <property type="entry name" value="NUC153"/>
    <property type="match status" value="1"/>
</dbReference>
<feature type="region of interest" description="Disordered" evidence="7">
    <location>
        <begin position="620"/>
        <end position="773"/>
    </location>
</feature>
<dbReference type="RefSeq" id="XP_001394440.3">
    <property type="nucleotide sequence ID" value="XM_001394403.3"/>
</dbReference>
<organism evidence="11">
    <name type="scientific">Aspergillus niger</name>
    <dbReference type="NCBI Taxonomy" id="5061"/>
    <lineage>
        <taxon>Eukaryota</taxon>
        <taxon>Fungi</taxon>
        <taxon>Dikarya</taxon>
        <taxon>Ascomycota</taxon>
        <taxon>Pezizomycotina</taxon>
        <taxon>Eurotiomycetes</taxon>
        <taxon>Eurotiomycetidae</taxon>
        <taxon>Eurotiales</taxon>
        <taxon>Aspergillaceae</taxon>
        <taxon>Aspergillus</taxon>
        <taxon>Aspergillus subgen. Circumdati</taxon>
    </lineage>
</organism>
<reference evidence="11" key="1">
    <citation type="submission" date="2025-02" db="EMBL/GenBank/DDBJ databases">
        <authorList>
            <consortium name="NCBI Genome Project"/>
        </authorList>
    </citation>
    <scope>NUCLEOTIDE SEQUENCE</scope>
</reference>
<feature type="compositionally biased region" description="Polar residues" evidence="7">
    <location>
        <begin position="707"/>
        <end position="716"/>
    </location>
</feature>
<evidence type="ECO:0000256" key="3">
    <source>
        <dbReference type="ARBA" id="ARBA00022574"/>
    </source>
</evidence>
<feature type="domain" description="Nucleolar protein 10-like second" evidence="9">
    <location>
        <begin position="458"/>
        <end position="507"/>
    </location>
</feature>
<keyword evidence="3" id="KW-0853">WD repeat</keyword>
<feature type="domain" description="NUC153" evidence="8">
    <location>
        <begin position="597"/>
        <end position="625"/>
    </location>
</feature>
<keyword evidence="4" id="KW-0677">Repeat</keyword>
<evidence type="ECO:0000256" key="5">
    <source>
        <dbReference type="ARBA" id="ARBA00023242"/>
    </source>
</evidence>
<evidence type="ECO:0000313" key="11">
    <source>
        <dbReference type="RefSeq" id="XP_001394440.3"/>
    </source>
</evidence>
<dbReference type="InterPro" id="IPR012580">
    <property type="entry name" value="NUC153"/>
</dbReference>